<protein>
    <submittedName>
        <fullName evidence="1">Phage protein D</fullName>
    </submittedName>
</protein>
<dbReference type="AlphaFoldDB" id="A0A336N233"/>
<accession>A0A336N233</accession>
<dbReference type="Proteomes" id="UP000253728">
    <property type="component" value="Unassembled WGS sequence"/>
</dbReference>
<reference evidence="1 2" key="1">
    <citation type="submission" date="2018-06" db="EMBL/GenBank/DDBJ databases">
        <authorList>
            <consortium name="Pathogen Informatics"/>
            <person name="Doyle S."/>
        </authorList>
    </citation>
    <scope>NUCLEOTIDE SEQUENCE [LARGE SCALE GENOMIC DNA]</scope>
    <source>
        <strain evidence="1 2">NCTC5908</strain>
    </source>
</reference>
<evidence type="ECO:0000313" key="1">
    <source>
        <dbReference type="EMBL" id="SSY93018.1"/>
    </source>
</evidence>
<organism evidence="1 2">
    <name type="scientific">Aggregatibacter aphrophilus</name>
    <name type="common">Haemophilus aphrophilus</name>
    <dbReference type="NCBI Taxonomy" id="732"/>
    <lineage>
        <taxon>Bacteria</taxon>
        <taxon>Pseudomonadati</taxon>
        <taxon>Pseudomonadota</taxon>
        <taxon>Gammaproteobacteria</taxon>
        <taxon>Pasteurellales</taxon>
        <taxon>Pasteurellaceae</taxon>
        <taxon>Aggregatibacter</taxon>
    </lineage>
</organism>
<evidence type="ECO:0000313" key="2">
    <source>
        <dbReference type="Proteomes" id="UP000253728"/>
    </source>
</evidence>
<dbReference type="EMBL" id="UFSP01000001">
    <property type="protein sequence ID" value="SSY93018.1"/>
    <property type="molecule type" value="Genomic_DNA"/>
</dbReference>
<dbReference type="GeneID" id="49636281"/>
<sequence length="71" mass="7846">MATFTIDLAYGDPMLMPETPLELSGFKSEIDAANWLITRVTHTIAGNGYVSQVECELKVEDNGGEVRKDKK</sequence>
<proteinExistence type="predicted"/>
<gene>
    <name evidence="1" type="ORF">NCTC5908_00167</name>
</gene>
<name>A0A336N233_AGGAP</name>
<dbReference type="RefSeq" id="WP_005704009.1">
    <property type="nucleotide sequence ID" value="NZ_MAQF01000012.1"/>
</dbReference>